<feature type="compositionally biased region" description="Polar residues" evidence="1">
    <location>
        <begin position="70"/>
        <end position="109"/>
    </location>
</feature>
<feature type="region of interest" description="Disordered" evidence="1">
    <location>
        <begin position="1"/>
        <end position="26"/>
    </location>
</feature>
<dbReference type="Proteomes" id="UP001172673">
    <property type="component" value="Unassembled WGS sequence"/>
</dbReference>
<name>A0AA38X574_9EURO</name>
<gene>
    <name evidence="2" type="ORF">H2200_008142</name>
</gene>
<comment type="caution">
    <text evidence="2">The sequence shown here is derived from an EMBL/GenBank/DDBJ whole genome shotgun (WGS) entry which is preliminary data.</text>
</comment>
<proteinExistence type="predicted"/>
<evidence type="ECO:0000313" key="2">
    <source>
        <dbReference type="EMBL" id="KAJ9607070.1"/>
    </source>
</evidence>
<feature type="region of interest" description="Disordered" evidence="1">
    <location>
        <begin position="39"/>
        <end position="138"/>
    </location>
</feature>
<keyword evidence="3" id="KW-1185">Reference proteome</keyword>
<accession>A0AA38X574</accession>
<reference evidence="2" key="1">
    <citation type="submission" date="2022-10" db="EMBL/GenBank/DDBJ databases">
        <title>Culturing micro-colonial fungi from biological soil crusts in the Mojave desert and describing Neophaeococcomyces mojavensis, and introducing the new genera and species Taxawa tesnikishii.</title>
        <authorList>
            <person name="Kurbessoian T."/>
            <person name="Stajich J.E."/>
        </authorList>
    </citation>
    <scope>NUCLEOTIDE SEQUENCE</scope>
    <source>
        <strain evidence="2">TK_41</strain>
    </source>
</reference>
<evidence type="ECO:0000313" key="3">
    <source>
        <dbReference type="Proteomes" id="UP001172673"/>
    </source>
</evidence>
<organism evidence="2 3">
    <name type="scientific">Cladophialophora chaetospira</name>
    <dbReference type="NCBI Taxonomy" id="386627"/>
    <lineage>
        <taxon>Eukaryota</taxon>
        <taxon>Fungi</taxon>
        <taxon>Dikarya</taxon>
        <taxon>Ascomycota</taxon>
        <taxon>Pezizomycotina</taxon>
        <taxon>Eurotiomycetes</taxon>
        <taxon>Chaetothyriomycetidae</taxon>
        <taxon>Chaetothyriales</taxon>
        <taxon>Herpotrichiellaceae</taxon>
        <taxon>Cladophialophora</taxon>
    </lineage>
</organism>
<dbReference type="AlphaFoldDB" id="A0AA38X574"/>
<evidence type="ECO:0000256" key="1">
    <source>
        <dbReference type="SAM" id="MobiDB-lite"/>
    </source>
</evidence>
<protein>
    <submittedName>
        <fullName evidence="2">Uncharacterized protein</fullName>
    </submittedName>
</protein>
<sequence>MTKRGGQRAQGGDVGRKERPGGIQLPMEVSFIAVNKPGERIPYSQLSQITAHAMRKSHERRRDRETTTRQGRQPQQAAWSTNKNDQSQAHGSWNHLSHGNSKHQQSQMGVFSKQELPGDSILEGKDGTHSEVQTPSEDSSSCVILPLRPLTKRCDCFHCRIRALSRPSATSDMVFGGSRSDPFLQYPIRFRPYFPAVVDHCKEVIAPDAAFFQLVMTQDVLFEAILSWVLYTTLAHTPELEEAALLHYGATLAKLYQIWVEYAYVNLPLLDQSIADLLPKAYRGDDASFNVHRKALEYLAEFHVAEDLPKLGSIPKRPTKLHDALSSARSWPRPGGSSFSDDDFKNTTGIIPKTTEPIYPTCPFTGDVSKHLPNLPEGFRDLAIKGILSVQVIERVGMNRSQIVRLASRATIDREHSKVLRQRFTPLDHLIWMGFSAFHLCTATYRADREELAEAFIECSKLMIRTSEAENDCLLWGGCMCVTTQAIDKWDLPQRQAALDILVSRFKMSIDEMTTLAHKFLWNESMSAGLARVMQQRTGAVPKIEEGTDWRTFL</sequence>
<dbReference type="EMBL" id="JAPDRK010000012">
    <property type="protein sequence ID" value="KAJ9607070.1"/>
    <property type="molecule type" value="Genomic_DNA"/>
</dbReference>